<protein>
    <submittedName>
        <fullName evidence="2">Uncharacterized protein</fullName>
    </submittedName>
</protein>
<accession>T0MDK7</accession>
<evidence type="ECO:0000256" key="1">
    <source>
        <dbReference type="SAM" id="Coils"/>
    </source>
</evidence>
<dbReference type="VEuPathDB" id="MicrosporidiaDB:NAPIS_ORF01074"/>
<gene>
    <name evidence="2" type="ORF">NAPIS_ORF01074</name>
</gene>
<keyword evidence="1" id="KW-0175">Coiled coil</keyword>
<dbReference type="Proteomes" id="UP000053780">
    <property type="component" value="Unassembled WGS sequence"/>
</dbReference>
<keyword evidence="3" id="KW-1185">Reference proteome</keyword>
<evidence type="ECO:0000313" key="2">
    <source>
        <dbReference type="EMBL" id="EQB61346.1"/>
    </source>
</evidence>
<dbReference type="HOGENOM" id="CLU_915554_0_0_1"/>
<dbReference type="AlphaFoldDB" id="T0MDK7"/>
<evidence type="ECO:0000313" key="3">
    <source>
        <dbReference type="Proteomes" id="UP000053780"/>
    </source>
</evidence>
<reference evidence="2 3" key="1">
    <citation type="journal article" date="2013" name="BMC Genomics">
        <title>Genome sequencing and comparative genomics of honey bee microsporidia, Nosema apis reveal novel insights into host-parasite interactions.</title>
        <authorList>
            <person name="Chen Yp."/>
            <person name="Pettis J.S."/>
            <person name="Zhao Y."/>
            <person name="Liu X."/>
            <person name="Tallon L.J."/>
            <person name="Sadzewicz L.D."/>
            <person name="Li R."/>
            <person name="Zheng H."/>
            <person name="Huang S."/>
            <person name="Zhang X."/>
            <person name="Hamilton M.C."/>
            <person name="Pernal S.F."/>
            <person name="Melathopoulos A.P."/>
            <person name="Yan X."/>
            <person name="Evans J.D."/>
        </authorList>
    </citation>
    <scope>NUCLEOTIDE SEQUENCE [LARGE SCALE GENOMIC DNA]</scope>
    <source>
        <strain evidence="2 3">BRL 01</strain>
    </source>
</reference>
<sequence>MTNETPFSNETSSTIETTSNRMLFKDDTSLKLKHENMKLKGEVSILRQNILVLEKENYNLKIDKSNLSKSSIINSKKQELELLKLQYKINENKPSAYNKQNTNTSIDLKWALMHSNTDLNFQLEPFEYTRLKFLKDFFYNEFYQFETGKIIKFLNEIDDYKKWLDFFCLFCCKLDVFNSFFDLIFINNHFEDIKIELLETLPLDWIINYKNGDILSVIKEFVKMFYHKMTIFIYNITKERPFIINFLLDAEIFTKMIKNENHESNLLLNEICKNGGLNLINRYNFHFLNNDQLKYLYKDDYIDFL</sequence>
<name>T0MDK7_9MICR</name>
<dbReference type="EMBL" id="KE647149">
    <property type="protein sequence ID" value="EQB61346.1"/>
    <property type="molecule type" value="Genomic_DNA"/>
</dbReference>
<dbReference type="OrthoDB" id="2193238at2759"/>
<organism evidence="2 3">
    <name type="scientific">Vairimorpha apis BRL 01</name>
    <dbReference type="NCBI Taxonomy" id="1037528"/>
    <lineage>
        <taxon>Eukaryota</taxon>
        <taxon>Fungi</taxon>
        <taxon>Fungi incertae sedis</taxon>
        <taxon>Microsporidia</taxon>
        <taxon>Nosematidae</taxon>
        <taxon>Vairimorpha</taxon>
    </lineage>
</organism>
<feature type="coiled-coil region" evidence="1">
    <location>
        <begin position="36"/>
        <end position="93"/>
    </location>
</feature>
<proteinExistence type="predicted"/>